<feature type="transmembrane region" description="Helical" evidence="1">
    <location>
        <begin position="63"/>
        <end position="82"/>
    </location>
</feature>
<protein>
    <submittedName>
        <fullName evidence="2">Uncharacterized protein</fullName>
    </submittedName>
</protein>
<proteinExistence type="predicted"/>
<evidence type="ECO:0000313" key="3">
    <source>
        <dbReference type="Proteomes" id="UP001176961"/>
    </source>
</evidence>
<comment type="caution">
    <text evidence="2">The sequence shown here is derived from an EMBL/GenBank/DDBJ whole genome shotgun (WGS) entry which is preliminary data.</text>
</comment>
<evidence type="ECO:0000256" key="1">
    <source>
        <dbReference type="SAM" id="Phobius"/>
    </source>
</evidence>
<keyword evidence="3" id="KW-1185">Reference proteome</keyword>
<dbReference type="Proteomes" id="UP001176961">
    <property type="component" value="Unassembled WGS sequence"/>
</dbReference>
<evidence type="ECO:0000313" key="2">
    <source>
        <dbReference type="EMBL" id="CAJ0600975.1"/>
    </source>
</evidence>
<reference evidence="2" key="1">
    <citation type="submission" date="2023-07" db="EMBL/GenBank/DDBJ databases">
        <authorList>
            <consortium name="CYATHOMIX"/>
        </authorList>
    </citation>
    <scope>NUCLEOTIDE SEQUENCE</scope>
    <source>
        <strain evidence="2">N/A</strain>
    </source>
</reference>
<keyword evidence="1" id="KW-1133">Transmembrane helix</keyword>
<dbReference type="EMBL" id="CATQJL010000305">
    <property type="protein sequence ID" value="CAJ0600975.1"/>
    <property type="molecule type" value="Genomic_DNA"/>
</dbReference>
<gene>
    <name evidence="2" type="ORF">CYNAS_LOCUS12958</name>
</gene>
<keyword evidence="1" id="KW-0472">Membrane</keyword>
<organism evidence="2 3">
    <name type="scientific">Cylicocyclus nassatus</name>
    <name type="common">Nematode worm</name>
    <dbReference type="NCBI Taxonomy" id="53992"/>
    <lineage>
        <taxon>Eukaryota</taxon>
        <taxon>Metazoa</taxon>
        <taxon>Ecdysozoa</taxon>
        <taxon>Nematoda</taxon>
        <taxon>Chromadorea</taxon>
        <taxon>Rhabditida</taxon>
        <taxon>Rhabditina</taxon>
        <taxon>Rhabditomorpha</taxon>
        <taxon>Strongyloidea</taxon>
        <taxon>Strongylidae</taxon>
        <taxon>Cylicocyclus</taxon>
    </lineage>
</organism>
<dbReference type="AlphaFoldDB" id="A0AA36GZF0"/>
<feature type="transmembrane region" description="Helical" evidence="1">
    <location>
        <begin position="33"/>
        <end position="51"/>
    </location>
</feature>
<sequence>MKNIPQYRQKMDSFLSGEDYLVKWSVEKCYRNVFLFFQPWLLLGSWITLAISSDWVTDPTLNIMTVVFSVAYSAANILQSFITNPSMYSRLVSYAMIMLPNGCSPMEDPVMMYKRSEVLKQRKKPKESRRQLAQLPQEMNTYTWKPGYPAVYINESENGQNKLRSAAVSDQIRFLVLKWMVRTRTKDPQRDPAKATPYDTELRSLLDNLFNVIGSLRILRPRKMGFQDDDVKVLEDYNALFTYDPFQACWVSVVGVNGCTRSMKSLRTPINLLQSTLSKESTANNEHEQADLPKSKPMLRNEASRYWMLRKEERTLLQVKARTYVNCIYIITTLFGSDWLGHESQEVTQGTSFFEKKNFHHTHLRDFVFFDLNVGQIRLVGHVFSIIHIFEILITNLNVGQVAEDLCELHLHYYDSF</sequence>
<accession>A0AA36GZF0</accession>
<name>A0AA36GZF0_CYLNA</name>
<keyword evidence="1" id="KW-0812">Transmembrane</keyword>